<dbReference type="InterPro" id="IPR000515">
    <property type="entry name" value="MetI-like"/>
</dbReference>
<dbReference type="GO" id="GO:0005886">
    <property type="term" value="C:plasma membrane"/>
    <property type="evidence" value="ECO:0007669"/>
    <property type="project" value="UniProtKB-SubCell"/>
</dbReference>
<organism evidence="10 11">
    <name type="scientific">Pararhizobium antarcticum</name>
    <dbReference type="NCBI Taxonomy" id="1798805"/>
    <lineage>
        <taxon>Bacteria</taxon>
        <taxon>Pseudomonadati</taxon>
        <taxon>Pseudomonadota</taxon>
        <taxon>Alphaproteobacteria</taxon>
        <taxon>Hyphomicrobiales</taxon>
        <taxon>Rhizobiaceae</taxon>
        <taxon>Rhizobium/Agrobacterium group</taxon>
        <taxon>Pararhizobium</taxon>
    </lineage>
</organism>
<evidence type="ECO:0000256" key="5">
    <source>
        <dbReference type="ARBA" id="ARBA00022692"/>
    </source>
</evidence>
<dbReference type="InterPro" id="IPR051789">
    <property type="entry name" value="Bact_Polyamine_Transport"/>
</dbReference>
<protein>
    <submittedName>
        <fullName evidence="10">Polyamine ABC transporter</fullName>
    </submittedName>
</protein>
<feature type="transmembrane region" description="Helical" evidence="8">
    <location>
        <begin position="72"/>
        <end position="94"/>
    </location>
</feature>
<sequence>MMIREGLSNRILLWAITLVGLIVIYAPPLYLLAVSFNPALQPGLPSLSDLSVQWYLALPKETALMAALQQSALIATVTAFLATGMALLAALAYFELRAQRTAWFLAVILPMFVPGVIQGLALSAVFTRTGIKASSLTVIGGHLLWAMPFAFIVILTSFAAVRRSYLVAASDLGATRWRQFVDITLPLIRPGLVSAFIFSFLLSLNEFTRAFYLAGRQNTLPVVLFGKMNSGASPVIYALSGAIFMVSVACVAFIAIRSVVAKATPGTGQERRS</sequence>
<dbReference type="Pfam" id="PF00528">
    <property type="entry name" value="BPD_transp_1"/>
    <property type="match status" value="1"/>
</dbReference>
<dbReference type="Proteomes" id="UP000182661">
    <property type="component" value="Unassembled WGS sequence"/>
</dbReference>
<evidence type="ECO:0000313" key="10">
    <source>
        <dbReference type="EMBL" id="OJF97750.1"/>
    </source>
</evidence>
<comment type="caution">
    <text evidence="10">The sequence shown here is derived from an EMBL/GenBank/DDBJ whole genome shotgun (WGS) entry which is preliminary data.</text>
</comment>
<dbReference type="CDD" id="cd06261">
    <property type="entry name" value="TM_PBP2"/>
    <property type="match status" value="1"/>
</dbReference>
<evidence type="ECO:0000256" key="8">
    <source>
        <dbReference type="RuleBase" id="RU363032"/>
    </source>
</evidence>
<gene>
    <name evidence="10" type="ORF">AX760_15915</name>
</gene>
<evidence type="ECO:0000256" key="1">
    <source>
        <dbReference type="ARBA" id="ARBA00004651"/>
    </source>
</evidence>
<dbReference type="PANTHER" id="PTHR43848">
    <property type="entry name" value="PUTRESCINE TRANSPORT SYSTEM PERMEASE PROTEIN POTI"/>
    <property type="match status" value="1"/>
</dbReference>
<evidence type="ECO:0000256" key="4">
    <source>
        <dbReference type="ARBA" id="ARBA00022475"/>
    </source>
</evidence>
<evidence type="ECO:0000256" key="7">
    <source>
        <dbReference type="ARBA" id="ARBA00023136"/>
    </source>
</evidence>
<dbReference type="InterPro" id="IPR035906">
    <property type="entry name" value="MetI-like_sf"/>
</dbReference>
<evidence type="ECO:0000256" key="2">
    <source>
        <dbReference type="ARBA" id="ARBA00007069"/>
    </source>
</evidence>
<feature type="transmembrane region" description="Helical" evidence="8">
    <location>
        <begin position="180"/>
        <end position="202"/>
    </location>
</feature>
<dbReference type="GO" id="GO:0055085">
    <property type="term" value="P:transmembrane transport"/>
    <property type="evidence" value="ECO:0007669"/>
    <property type="project" value="InterPro"/>
</dbReference>
<keyword evidence="5 8" id="KW-0812">Transmembrane</keyword>
<comment type="similarity">
    <text evidence="2">Belongs to the binding-protein-dependent transport system permease family. CysTW subfamily.</text>
</comment>
<evidence type="ECO:0000256" key="3">
    <source>
        <dbReference type="ARBA" id="ARBA00022448"/>
    </source>
</evidence>
<feature type="transmembrane region" description="Helical" evidence="8">
    <location>
        <begin position="101"/>
        <end position="126"/>
    </location>
</feature>
<dbReference type="OrthoDB" id="8444880at2"/>
<accession>A0A657LUS9</accession>
<dbReference type="RefSeq" id="WP_071832823.1">
    <property type="nucleotide sequence ID" value="NZ_LSRP01000080.1"/>
</dbReference>
<dbReference type="SUPFAM" id="SSF161098">
    <property type="entry name" value="MetI-like"/>
    <property type="match status" value="1"/>
</dbReference>
<feature type="domain" description="ABC transmembrane type-1" evidence="9">
    <location>
        <begin position="68"/>
        <end position="256"/>
    </location>
</feature>
<dbReference type="AlphaFoldDB" id="A0A657LUS9"/>
<feature type="transmembrane region" description="Helical" evidence="8">
    <location>
        <begin position="138"/>
        <end position="160"/>
    </location>
</feature>
<keyword evidence="6 8" id="KW-1133">Transmembrane helix</keyword>
<dbReference type="PROSITE" id="PS50928">
    <property type="entry name" value="ABC_TM1"/>
    <property type="match status" value="1"/>
</dbReference>
<comment type="subcellular location">
    <subcellularLocation>
        <location evidence="1 8">Cell membrane</location>
        <topology evidence="1 8">Multi-pass membrane protein</topology>
    </subcellularLocation>
</comment>
<feature type="transmembrane region" description="Helical" evidence="8">
    <location>
        <begin position="12"/>
        <end position="33"/>
    </location>
</feature>
<keyword evidence="11" id="KW-1185">Reference proteome</keyword>
<keyword evidence="4" id="KW-1003">Cell membrane</keyword>
<dbReference type="PANTHER" id="PTHR43848:SF2">
    <property type="entry name" value="PUTRESCINE TRANSPORT SYSTEM PERMEASE PROTEIN POTI"/>
    <property type="match status" value="1"/>
</dbReference>
<feature type="transmembrane region" description="Helical" evidence="8">
    <location>
        <begin position="235"/>
        <end position="256"/>
    </location>
</feature>
<reference evidence="10 11" key="1">
    <citation type="submission" date="2016-02" db="EMBL/GenBank/DDBJ databases">
        <title>Genome sequencing of a beta-galactosidase producing bacteria Rhizobium sp. 59.</title>
        <authorList>
            <person name="Wang D."/>
            <person name="Kot W."/>
            <person name="Qin Y."/>
            <person name="Hansen L."/>
            <person name="Naqvi K."/>
            <person name="Rensing C."/>
        </authorList>
    </citation>
    <scope>NUCLEOTIDE SEQUENCE [LARGE SCALE GENOMIC DNA]</scope>
    <source>
        <strain evidence="10 11">59</strain>
    </source>
</reference>
<name>A0A657LUS9_9HYPH</name>
<dbReference type="Gene3D" id="1.10.3720.10">
    <property type="entry name" value="MetI-like"/>
    <property type="match status" value="1"/>
</dbReference>
<keyword evidence="3 8" id="KW-0813">Transport</keyword>
<evidence type="ECO:0000256" key="6">
    <source>
        <dbReference type="ARBA" id="ARBA00022989"/>
    </source>
</evidence>
<evidence type="ECO:0000313" key="11">
    <source>
        <dbReference type="Proteomes" id="UP000182661"/>
    </source>
</evidence>
<evidence type="ECO:0000259" key="9">
    <source>
        <dbReference type="PROSITE" id="PS50928"/>
    </source>
</evidence>
<keyword evidence="7 8" id="KW-0472">Membrane</keyword>
<proteinExistence type="inferred from homology"/>
<dbReference type="EMBL" id="LSRP01000080">
    <property type="protein sequence ID" value="OJF97750.1"/>
    <property type="molecule type" value="Genomic_DNA"/>
</dbReference>